<feature type="region of interest" description="Disordered" evidence="1">
    <location>
        <begin position="1"/>
        <end position="22"/>
    </location>
</feature>
<reference evidence="2" key="1">
    <citation type="journal article" date="2015" name="Nature">
        <title>Complex archaea that bridge the gap between prokaryotes and eukaryotes.</title>
        <authorList>
            <person name="Spang A."/>
            <person name="Saw J.H."/>
            <person name="Jorgensen S.L."/>
            <person name="Zaremba-Niedzwiedzka K."/>
            <person name="Martijn J."/>
            <person name="Lind A.E."/>
            <person name="van Eijk R."/>
            <person name="Schleper C."/>
            <person name="Guy L."/>
            <person name="Ettema T.J."/>
        </authorList>
    </citation>
    <scope>NUCLEOTIDE SEQUENCE</scope>
</reference>
<gene>
    <name evidence="2" type="ORF">LCGC14_1019400</name>
</gene>
<evidence type="ECO:0000256" key="1">
    <source>
        <dbReference type="SAM" id="MobiDB-lite"/>
    </source>
</evidence>
<sequence length="98" mass="10631">MASMRENPSTEDGVTEPELDTRTEPFQVVEVGLDCRQRAGFQSVEAVLEVVGLVGEYALEVVEVVGEVIDGFHGARVPRGWGRGCGFGLRIRGRGRGK</sequence>
<feature type="compositionally biased region" description="Polar residues" evidence="1">
    <location>
        <begin position="1"/>
        <end position="12"/>
    </location>
</feature>
<comment type="caution">
    <text evidence="2">The sequence shown here is derived from an EMBL/GenBank/DDBJ whole genome shotgun (WGS) entry which is preliminary data.</text>
</comment>
<dbReference type="EMBL" id="LAZR01004061">
    <property type="protein sequence ID" value="KKN12160.1"/>
    <property type="molecule type" value="Genomic_DNA"/>
</dbReference>
<dbReference type="AlphaFoldDB" id="A0A0F9MXW2"/>
<accession>A0A0F9MXW2</accession>
<name>A0A0F9MXW2_9ZZZZ</name>
<proteinExistence type="predicted"/>
<protein>
    <submittedName>
        <fullName evidence="2">Uncharacterized protein</fullName>
    </submittedName>
</protein>
<organism evidence="2">
    <name type="scientific">marine sediment metagenome</name>
    <dbReference type="NCBI Taxonomy" id="412755"/>
    <lineage>
        <taxon>unclassified sequences</taxon>
        <taxon>metagenomes</taxon>
        <taxon>ecological metagenomes</taxon>
    </lineage>
</organism>
<evidence type="ECO:0000313" key="2">
    <source>
        <dbReference type="EMBL" id="KKN12160.1"/>
    </source>
</evidence>